<dbReference type="GO" id="GO:0046628">
    <property type="term" value="P:positive regulation of insulin receptor signaling pathway"/>
    <property type="evidence" value="ECO:0007669"/>
    <property type="project" value="TreeGrafter"/>
</dbReference>
<evidence type="ECO:0000256" key="10">
    <source>
        <dbReference type="ARBA" id="ARBA00082819"/>
    </source>
</evidence>
<dbReference type="AlphaFoldDB" id="V9K7A4"/>
<feature type="region of interest" description="Disordered" evidence="11">
    <location>
        <begin position="71"/>
        <end position="110"/>
    </location>
</feature>
<dbReference type="GO" id="GO:0045721">
    <property type="term" value="P:negative regulation of gluconeogenesis"/>
    <property type="evidence" value="ECO:0007669"/>
    <property type="project" value="TreeGrafter"/>
</dbReference>
<dbReference type="FunFam" id="2.60.120.40:FF:000012">
    <property type="entry name" value="Adipolin isoform X1"/>
    <property type="match status" value="1"/>
</dbReference>
<dbReference type="Gene3D" id="1.20.5.320">
    <property type="entry name" value="6-Phosphogluconate Dehydrogenase, domain 3"/>
    <property type="match status" value="1"/>
</dbReference>
<feature type="compositionally biased region" description="Pro residues" evidence="11">
    <location>
        <begin position="96"/>
        <end position="109"/>
    </location>
</feature>
<dbReference type="PROSITE" id="PS50871">
    <property type="entry name" value="C1Q"/>
    <property type="match status" value="1"/>
</dbReference>
<feature type="domain" description="C1q" evidence="13">
    <location>
        <begin position="165"/>
        <end position="320"/>
    </location>
</feature>
<evidence type="ECO:0000256" key="9">
    <source>
        <dbReference type="ARBA" id="ARBA00081134"/>
    </source>
</evidence>
<evidence type="ECO:0000256" key="6">
    <source>
        <dbReference type="ARBA" id="ARBA00023180"/>
    </source>
</evidence>
<dbReference type="PANTHER" id="PTHR24019">
    <property type="entry name" value="ADIPOLIN"/>
    <property type="match status" value="1"/>
</dbReference>
<keyword evidence="4 12" id="KW-0732">Signal</keyword>
<evidence type="ECO:0000256" key="7">
    <source>
        <dbReference type="ARBA" id="ARBA00038198"/>
    </source>
</evidence>
<dbReference type="SUPFAM" id="SSF49842">
    <property type="entry name" value="TNF-like"/>
    <property type="match status" value="1"/>
</dbReference>
<accession>V9K7A4</accession>
<protein>
    <recommendedName>
        <fullName evidence="8">Adipolin</fullName>
    </recommendedName>
    <alternativeName>
        <fullName evidence="9">Adipose-derived insulin-sensitizing factor</fullName>
    </alternativeName>
    <alternativeName>
        <fullName evidence="10">Complement C1q tumor necrosis factor-related protein 12</fullName>
    </alternativeName>
</protein>
<feature type="compositionally biased region" description="Basic residues" evidence="11">
    <location>
        <begin position="80"/>
        <end position="90"/>
    </location>
</feature>
<evidence type="ECO:0000256" key="8">
    <source>
        <dbReference type="ARBA" id="ARBA00070752"/>
    </source>
</evidence>
<reference evidence="14" key="1">
    <citation type="journal article" date="2014" name="Nature">
        <title>Elephant shark genome provides unique insights into gnathostome evolution.</title>
        <authorList>
            <consortium name="International Elephant Shark Genome Sequencing Consortium"/>
            <person name="Venkatesh B."/>
            <person name="Lee A.P."/>
            <person name="Ravi V."/>
            <person name="Maurya A.K."/>
            <person name="Lian M.M."/>
            <person name="Swann J.B."/>
            <person name="Ohta Y."/>
            <person name="Flajnik M.F."/>
            <person name="Sutoh Y."/>
            <person name="Kasahara M."/>
            <person name="Hoon S."/>
            <person name="Gangu V."/>
            <person name="Roy S.W."/>
            <person name="Irimia M."/>
            <person name="Korzh V."/>
            <person name="Kondrychyn I."/>
            <person name="Lim Z.W."/>
            <person name="Tay B.H."/>
            <person name="Tohari S."/>
            <person name="Kong K.W."/>
            <person name="Ho S."/>
            <person name="Lorente-Galdos B."/>
            <person name="Quilez J."/>
            <person name="Marques-Bonet T."/>
            <person name="Raney B.J."/>
            <person name="Ingham P.W."/>
            <person name="Tay A."/>
            <person name="Hillier L.W."/>
            <person name="Minx P."/>
            <person name="Boehm T."/>
            <person name="Wilson R.K."/>
            <person name="Brenner S."/>
            <person name="Warren W.C."/>
        </authorList>
    </citation>
    <scope>NUCLEOTIDE SEQUENCE</scope>
    <source>
        <tissue evidence="14">Heart</tissue>
    </source>
</reference>
<dbReference type="InterPro" id="IPR001073">
    <property type="entry name" value="C1q_dom"/>
</dbReference>
<evidence type="ECO:0000313" key="14">
    <source>
        <dbReference type="EMBL" id="AFO93761.1"/>
    </source>
</evidence>
<name>V9K7A4_CALMI</name>
<dbReference type="GO" id="GO:0005615">
    <property type="term" value="C:extracellular space"/>
    <property type="evidence" value="ECO:0007669"/>
    <property type="project" value="TreeGrafter"/>
</dbReference>
<feature type="chain" id="PRO_5004777919" description="Adipolin" evidence="12">
    <location>
        <begin position="22"/>
        <end position="320"/>
    </location>
</feature>
<keyword evidence="3" id="KW-0372">Hormone</keyword>
<evidence type="ECO:0000259" key="13">
    <source>
        <dbReference type="PROSITE" id="PS50871"/>
    </source>
</evidence>
<evidence type="ECO:0000256" key="1">
    <source>
        <dbReference type="ARBA" id="ARBA00004613"/>
    </source>
</evidence>
<keyword evidence="2" id="KW-0964">Secreted</keyword>
<evidence type="ECO:0000256" key="2">
    <source>
        <dbReference type="ARBA" id="ARBA00022525"/>
    </source>
</evidence>
<organism evidence="14">
    <name type="scientific">Callorhinchus milii</name>
    <name type="common">Ghost shark</name>
    <dbReference type="NCBI Taxonomy" id="7868"/>
    <lineage>
        <taxon>Eukaryota</taxon>
        <taxon>Metazoa</taxon>
        <taxon>Chordata</taxon>
        <taxon>Craniata</taxon>
        <taxon>Vertebrata</taxon>
        <taxon>Chondrichthyes</taxon>
        <taxon>Holocephali</taxon>
        <taxon>Chimaeriformes</taxon>
        <taxon>Callorhinchidae</taxon>
        <taxon>Callorhinchus</taxon>
    </lineage>
</organism>
<dbReference type="EMBL" id="JW861244">
    <property type="protein sequence ID" value="AFO93761.1"/>
    <property type="molecule type" value="mRNA"/>
</dbReference>
<dbReference type="Gene3D" id="2.60.120.40">
    <property type="match status" value="1"/>
</dbReference>
<dbReference type="PANTHER" id="PTHR24019:SF11">
    <property type="entry name" value="ERYTHROFERRONE"/>
    <property type="match status" value="1"/>
</dbReference>
<evidence type="ECO:0000256" key="3">
    <source>
        <dbReference type="ARBA" id="ARBA00022702"/>
    </source>
</evidence>
<dbReference type="GO" id="GO:0005179">
    <property type="term" value="F:hormone activity"/>
    <property type="evidence" value="ECO:0007669"/>
    <property type="project" value="UniProtKB-KW"/>
</dbReference>
<feature type="signal peptide" evidence="12">
    <location>
        <begin position="1"/>
        <end position="21"/>
    </location>
</feature>
<evidence type="ECO:0000256" key="12">
    <source>
        <dbReference type="SAM" id="SignalP"/>
    </source>
</evidence>
<evidence type="ECO:0000256" key="5">
    <source>
        <dbReference type="ARBA" id="ARBA00023157"/>
    </source>
</evidence>
<proteinExistence type="evidence at transcript level"/>
<dbReference type="InterPro" id="IPR008983">
    <property type="entry name" value="Tumour_necrosis_fac-like_dom"/>
</dbReference>
<keyword evidence="5" id="KW-1015">Disulfide bond</keyword>
<sequence length="320" mass="35879">MALILTVTLCVYFMLIKPSLADRAGIRSMDRKTPPPDKDLEEIINVPEFTGRQLPDTVVDPHDTWLLFVEHSEKGGNDRRRNKGKMKKTQHGLPGPAGPPGPQGPPGPPGAVVTKEELLQEFKEMVKEVVEERNRFALQEKCQECSGMEDNLRSPTSLPWALGPYHRLEAGFHCKLKDDMAVDRRSMRELQNFHIPEKDGVFLRGIGLNLTSGLYVAPLTGFYQFSANIHIEHREHQRRRHTRTHDNIRVLICIESLCQNNASLEAVYGLDGNSNIFTMFVSGALYLQALQYISVFVENGSSSPVTIQNGSDFTGILLGM</sequence>
<evidence type="ECO:0000256" key="11">
    <source>
        <dbReference type="SAM" id="MobiDB-lite"/>
    </source>
</evidence>
<dbReference type="InterPro" id="IPR052136">
    <property type="entry name" value="Adipolin/Erythroferrone-rel"/>
</dbReference>
<comment type="subcellular location">
    <subcellularLocation>
        <location evidence="1">Secreted</location>
    </subcellularLocation>
</comment>
<dbReference type="GO" id="GO:0046326">
    <property type="term" value="P:positive regulation of D-glucose import"/>
    <property type="evidence" value="ECO:0007669"/>
    <property type="project" value="TreeGrafter"/>
</dbReference>
<evidence type="ECO:0000256" key="4">
    <source>
        <dbReference type="ARBA" id="ARBA00022729"/>
    </source>
</evidence>
<comment type="similarity">
    <text evidence="7">Belongs to the adipolin/erythroferrone family.</text>
</comment>
<keyword evidence="6" id="KW-0325">Glycoprotein</keyword>